<dbReference type="OrthoDB" id="9772788at2"/>
<evidence type="ECO:0000256" key="1">
    <source>
        <dbReference type="ARBA" id="ARBA00023239"/>
    </source>
</evidence>
<dbReference type="EMBL" id="CP002432">
    <property type="protein sequence ID" value="ADU65242.1"/>
    <property type="molecule type" value="Genomic_DNA"/>
</dbReference>
<dbReference type="Proteomes" id="UP000002572">
    <property type="component" value="Chromosome"/>
</dbReference>
<keyword evidence="1" id="KW-0456">Lyase</keyword>
<name>E6W0J0_DESIS</name>
<dbReference type="GO" id="GO:0016829">
    <property type="term" value="F:lyase activity"/>
    <property type="evidence" value="ECO:0007669"/>
    <property type="project" value="UniProtKB-KW"/>
</dbReference>
<dbReference type="Pfam" id="PF07977">
    <property type="entry name" value="FabA"/>
    <property type="match status" value="1"/>
</dbReference>
<protein>
    <submittedName>
        <fullName evidence="2">Beta-hydroxyacyl-(Acyl-carrier-protein) dehydratase FabA/FabZ</fullName>
    </submittedName>
</protein>
<dbReference type="InterPro" id="IPR013114">
    <property type="entry name" value="FabA_FabZ"/>
</dbReference>
<dbReference type="InParanoid" id="E6W0J0"/>
<dbReference type="eggNOG" id="COG0764">
    <property type="taxonomic scope" value="Bacteria"/>
</dbReference>
<dbReference type="HOGENOM" id="CLU_167440_0_0_0"/>
<reference evidence="2 3" key="1">
    <citation type="submission" date="2010-12" db="EMBL/GenBank/DDBJ databases">
        <title>Complete sequence of Desulfurispirillum indicum S5.</title>
        <authorList>
            <consortium name="US DOE Joint Genome Institute"/>
            <person name="Lucas S."/>
            <person name="Copeland A."/>
            <person name="Lapidus A."/>
            <person name="Cheng J.-F."/>
            <person name="Goodwin L."/>
            <person name="Pitluck S."/>
            <person name="Chertkov O."/>
            <person name="Held B."/>
            <person name="Detter J.C."/>
            <person name="Han C."/>
            <person name="Tapia R."/>
            <person name="Land M."/>
            <person name="Hauser L."/>
            <person name="Kyrpides N."/>
            <person name="Ivanova N."/>
            <person name="Mikhailova N."/>
            <person name="Haggblom M."/>
            <person name="Rauschenbach I."/>
            <person name="Bini E."/>
            <person name="Woyke T."/>
        </authorList>
    </citation>
    <scope>NUCLEOTIDE SEQUENCE [LARGE SCALE GENOMIC DNA]</scope>
    <source>
        <strain evidence="3">ATCC BAA-1389 / DSM 22839 / S5</strain>
    </source>
</reference>
<proteinExistence type="predicted"/>
<dbReference type="STRING" id="653733.Selin_0491"/>
<dbReference type="KEGG" id="din:Selin_0491"/>
<dbReference type="InterPro" id="IPR029069">
    <property type="entry name" value="HotDog_dom_sf"/>
</dbReference>
<keyword evidence="3" id="KW-1185">Reference proteome</keyword>
<sequence length="99" mass="11478">MRPQPRPEAPVEGFFRFDPEAPLYREHFPGNPVVPGTLIIHAFLELLEPTGPWQPRRFRFLRFVPPGEYRYTVEPVEPGCVRCCLWRDGTAAVRGECVR</sequence>
<evidence type="ECO:0000313" key="2">
    <source>
        <dbReference type="EMBL" id="ADU65242.1"/>
    </source>
</evidence>
<dbReference type="RefSeq" id="WP_013505130.1">
    <property type="nucleotide sequence ID" value="NC_014836.1"/>
</dbReference>
<evidence type="ECO:0000313" key="3">
    <source>
        <dbReference type="Proteomes" id="UP000002572"/>
    </source>
</evidence>
<organism evidence="2 3">
    <name type="scientific">Desulfurispirillum indicum (strain ATCC BAA-1389 / DSM 22839 / S5)</name>
    <dbReference type="NCBI Taxonomy" id="653733"/>
    <lineage>
        <taxon>Bacteria</taxon>
        <taxon>Pseudomonadati</taxon>
        <taxon>Chrysiogenota</taxon>
        <taxon>Chrysiogenia</taxon>
        <taxon>Chrysiogenales</taxon>
        <taxon>Chrysiogenaceae</taxon>
        <taxon>Desulfurispirillum</taxon>
    </lineage>
</organism>
<gene>
    <name evidence="2" type="ordered locus">Selin_0491</name>
</gene>
<accession>E6W0J0</accession>
<dbReference type="SUPFAM" id="SSF54637">
    <property type="entry name" value="Thioesterase/thiol ester dehydrase-isomerase"/>
    <property type="match status" value="1"/>
</dbReference>
<dbReference type="AlphaFoldDB" id="E6W0J0"/>
<dbReference type="Gene3D" id="3.10.129.10">
    <property type="entry name" value="Hotdog Thioesterase"/>
    <property type="match status" value="1"/>
</dbReference>